<dbReference type="KEGG" id="abas:ACPOL_2815"/>
<dbReference type="AlphaFoldDB" id="A0A2Z5FYZ1"/>
<evidence type="ECO:0000256" key="2">
    <source>
        <dbReference type="ARBA" id="ARBA00023125"/>
    </source>
</evidence>
<evidence type="ECO:0000256" key="4">
    <source>
        <dbReference type="PROSITE-ProRule" id="PRU00335"/>
    </source>
</evidence>
<dbReference type="GO" id="GO:0000976">
    <property type="term" value="F:transcription cis-regulatory region binding"/>
    <property type="evidence" value="ECO:0007669"/>
    <property type="project" value="TreeGrafter"/>
</dbReference>
<dbReference type="EMBL" id="CP030840">
    <property type="protein sequence ID" value="AXC12123.1"/>
    <property type="molecule type" value="Genomic_DNA"/>
</dbReference>
<dbReference type="Proteomes" id="UP000253606">
    <property type="component" value="Chromosome"/>
</dbReference>
<dbReference type="Gene3D" id="1.10.357.10">
    <property type="entry name" value="Tetracycline Repressor, domain 2"/>
    <property type="match status" value="1"/>
</dbReference>
<dbReference type="GO" id="GO:0003700">
    <property type="term" value="F:DNA-binding transcription factor activity"/>
    <property type="evidence" value="ECO:0007669"/>
    <property type="project" value="TreeGrafter"/>
</dbReference>
<dbReference type="InterPro" id="IPR050109">
    <property type="entry name" value="HTH-type_TetR-like_transc_reg"/>
</dbReference>
<evidence type="ECO:0000256" key="1">
    <source>
        <dbReference type="ARBA" id="ARBA00023015"/>
    </source>
</evidence>
<keyword evidence="2 4" id="KW-0238">DNA-binding</keyword>
<dbReference type="Pfam" id="PF00440">
    <property type="entry name" value="TetR_N"/>
    <property type="match status" value="1"/>
</dbReference>
<accession>A0A2Z5FYZ1</accession>
<keyword evidence="7" id="KW-1185">Reference proteome</keyword>
<evidence type="ECO:0000256" key="3">
    <source>
        <dbReference type="ARBA" id="ARBA00023163"/>
    </source>
</evidence>
<evidence type="ECO:0000313" key="7">
    <source>
        <dbReference type="Proteomes" id="UP000253606"/>
    </source>
</evidence>
<sequence length="190" mass="21733">MPKKITQIGAEARRAAAVEAASVVFLRYGYARTTMAELAAAANLSRPTLYELFASKDDLFAAVINQLSQQTIQQYRDMQPKLRTLRTKLQHFCGDWATHGLKLIERHPDAKDLFDLRFPAVRQMYEDFIRFLIEVISDENRSTSFPTEKVARNLVFSLRGLKDAASDVKHMEELVRLQVDVFLTTLAPRE</sequence>
<dbReference type="PANTHER" id="PTHR30055">
    <property type="entry name" value="HTH-TYPE TRANSCRIPTIONAL REGULATOR RUTR"/>
    <property type="match status" value="1"/>
</dbReference>
<dbReference type="OrthoDB" id="9814703at2"/>
<dbReference type="SUPFAM" id="SSF46689">
    <property type="entry name" value="Homeodomain-like"/>
    <property type="match status" value="1"/>
</dbReference>
<dbReference type="PROSITE" id="PS50977">
    <property type="entry name" value="HTH_TETR_2"/>
    <property type="match status" value="1"/>
</dbReference>
<proteinExistence type="predicted"/>
<gene>
    <name evidence="6" type="ORF">ACPOL_2815</name>
</gene>
<feature type="domain" description="HTH tetR-type" evidence="5">
    <location>
        <begin position="11"/>
        <end position="71"/>
    </location>
</feature>
<reference evidence="6 7" key="1">
    <citation type="journal article" date="2018" name="Front. Microbiol.">
        <title>Hydrolytic Capabilities as a Key to Environmental Success: Chitinolytic and Cellulolytic Acidobacteria From Acidic Sub-arctic Soils and Boreal Peatlands.</title>
        <authorList>
            <person name="Belova S.E."/>
            <person name="Ravin N.V."/>
            <person name="Pankratov T.A."/>
            <person name="Rakitin A.L."/>
            <person name="Ivanova A.A."/>
            <person name="Beletsky A.V."/>
            <person name="Mardanov A.V."/>
            <person name="Sinninghe Damste J.S."/>
            <person name="Dedysh S.N."/>
        </authorList>
    </citation>
    <scope>NUCLEOTIDE SEQUENCE [LARGE SCALE GENOMIC DNA]</scope>
    <source>
        <strain evidence="6 7">SBC82</strain>
    </source>
</reference>
<dbReference type="RefSeq" id="WP_114207426.1">
    <property type="nucleotide sequence ID" value="NZ_CP030840.1"/>
</dbReference>
<evidence type="ECO:0000313" key="6">
    <source>
        <dbReference type="EMBL" id="AXC12123.1"/>
    </source>
</evidence>
<dbReference type="InterPro" id="IPR001647">
    <property type="entry name" value="HTH_TetR"/>
</dbReference>
<keyword evidence="1" id="KW-0805">Transcription regulation</keyword>
<evidence type="ECO:0000259" key="5">
    <source>
        <dbReference type="PROSITE" id="PS50977"/>
    </source>
</evidence>
<dbReference type="InterPro" id="IPR009057">
    <property type="entry name" value="Homeodomain-like_sf"/>
</dbReference>
<dbReference type="PRINTS" id="PR00455">
    <property type="entry name" value="HTHTETR"/>
</dbReference>
<organism evidence="6 7">
    <name type="scientific">Acidisarcina polymorpha</name>
    <dbReference type="NCBI Taxonomy" id="2211140"/>
    <lineage>
        <taxon>Bacteria</taxon>
        <taxon>Pseudomonadati</taxon>
        <taxon>Acidobacteriota</taxon>
        <taxon>Terriglobia</taxon>
        <taxon>Terriglobales</taxon>
        <taxon>Acidobacteriaceae</taxon>
        <taxon>Acidisarcina</taxon>
    </lineage>
</organism>
<feature type="DNA-binding region" description="H-T-H motif" evidence="4">
    <location>
        <begin position="34"/>
        <end position="53"/>
    </location>
</feature>
<dbReference type="PANTHER" id="PTHR30055:SF234">
    <property type="entry name" value="HTH-TYPE TRANSCRIPTIONAL REGULATOR BETI"/>
    <property type="match status" value="1"/>
</dbReference>
<name>A0A2Z5FYZ1_9BACT</name>
<keyword evidence="3" id="KW-0804">Transcription</keyword>
<protein>
    <submittedName>
        <fullName evidence="6">Transcriptional regulator, TetR family</fullName>
    </submittedName>
</protein>